<dbReference type="PROSITE" id="PS50928">
    <property type="entry name" value="ABC_TM1"/>
    <property type="match status" value="1"/>
</dbReference>
<gene>
    <name evidence="9" type="ORF">HNQ05_001308</name>
</gene>
<dbReference type="PANTHER" id="PTHR43005:SF2">
    <property type="entry name" value="INTEGRAL MEMBRANE SUGAR TRANSPORT PROTEIN"/>
    <property type="match status" value="1"/>
</dbReference>
<keyword evidence="10" id="KW-1185">Reference proteome</keyword>
<dbReference type="RefSeq" id="WP_221266823.1">
    <property type="nucleotide sequence ID" value="NZ_JACHEZ010000004.1"/>
</dbReference>
<feature type="transmembrane region" description="Helical" evidence="7">
    <location>
        <begin position="20"/>
        <end position="39"/>
    </location>
</feature>
<dbReference type="EMBL" id="JACHEZ010000004">
    <property type="protein sequence ID" value="MBB6029939.1"/>
    <property type="molecule type" value="Genomic_DNA"/>
</dbReference>
<dbReference type="Gene3D" id="1.10.3720.10">
    <property type="entry name" value="MetI-like"/>
    <property type="match status" value="1"/>
</dbReference>
<protein>
    <submittedName>
        <fullName evidence="9">Trehalose/maltose transport system permease protein</fullName>
    </submittedName>
</protein>
<comment type="caution">
    <text evidence="9">The sequence shown here is derived from an EMBL/GenBank/DDBJ whole genome shotgun (WGS) entry which is preliminary data.</text>
</comment>
<dbReference type="Proteomes" id="UP000587579">
    <property type="component" value="Unassembled WGS sequence"/>
</dbReference>
<comment type="subcellular location">
    <subcellularLocation>
        <location evidence="1 7">Cell membrane</location>
        <topology evidence="1 7">Multi-pass membrane protein</topology>
    </subcellularLocation>
</comment>
<evidence type="ECO:0000256" key="4">
    <source>
        <dbReference type="ARBA" id="ARBA00022692"/>
    </source>
</evidence>
<evidence type="ECO:0000313" key="10">
    <source>
        <dbReference type="Proteomes" id="UP000587579"/>
    </source>
</evidence>
<reference evidence="9 10" key="1">
    <citation type="submission" date="2020-08" db="EMBL/GenBank/DDBJ databases">
        <title>Genomic Encyclopedia of Type Strains, Phase IV (KMG-IV): sequencing the most valuable type-strain genomes for metagenomic binning, comparative biology and taxonomic classification.</title>
        <authorList>
            <person name="Goeker M."/>
        </authorList>
    </citation>
    <scope>NUCLEOTIDE SEQUENCE [LARGE SCALE GENOMIC DNA]</scope>
    <source>
        <strain evidence="9 10">DSM 15757</strain>
    </source>
</reference>
<evidence type="ECO:0000256" key="7">
    <source>
        <dbReference type="RuleBase" id="RU363032"/>
    </source>
</evidence>
<dbReference type="InterPro" id="IPR035906">
    <property type="entry name" value="MetI-like_sf"/>
</dbReference>
<keyword evidence="2 7" id="KW-0813">Transport</keyword>
<dbReference type="CDD" id="cd06261">
    <property type="entry name" value="TM_PBP2"/>
    <property type="match status" value="1"/>
</dbReference>
<sequence>MEIVVAQHSRLAARRTRTAWFFLLPSLLVLLVVAAYPLWRTFQLSFYQVSILQFPLQPEWVGLENYRYLLADSYWWISLRNTAVFTVVSVAFETVLGLGIALVVNANFTGRGLMRTAMLVPWAIPTVVSAQMWRWMYNDVYGVVNDLLMRAHLIAQPLAWLSDPQLALPGIIAVDVWKTTPFMALLLLAGLQSIPRELYEASTVDGASPWQQFWRITLPLLKPALLVALIFRTLDALRVFDVIYVMTGTNPTTMSMSVYARQQLVDFGALGYGSAVSMGIFLIIALFAAAYLVSLRVELD</sequence>
<keyword evidence="3" id="KW-1003">Cell membrane</keyword>
<evidence type="ECO:0000256" key="5">
    <source>
        <dbReference type="ARBA" id="ARBA00022989"/>
    </source>
</evidence>
<accession>A0ABR6P1R6</accession>
<comment type="similarity">
    <text evidence="7">Belongs to the binding-protein-dependent transport system permease family.</text>
</comment>
<evidence type="ECO:0000259" key="8">
    <source>
        <dbReference type="PROSITE" id="PS50928"/>
    </source>
</evidence>
<keyword evidence="6 7" id="KW-0472">Membrane</keyword>
<keyword evidence="4 7" id="KW-0812">Transmembrane</keyword>
<keyword evidence="5 7" id="KW-1133">Transmembrane helix</keyword>
<feature type="domain" description="ABC transmembrane type-1" evidence="8">
    <location>
        <begin position="79"/>
        <end position="293"/>
    </location>
</feature>
<evidence type="ECO:0000256" key="6">
    <source>
        <dbReference type="ARBA" id="ARBA00023136"/>
    </source>
</evidence>
<dbReference type="SUPFAM" id="SSF161098">
    <property type="entry name" value="MetI-like"/>
    <property type="match status" value="1"/>
</dbReference>
<dbReference type="PANTHER" id="PTHR43005">
    <property type="entry name" value="BLR7065 PROTEIN"/>
    <property type="match status" value="1"/>
</dbReference>
<feature type="transmembrane region" description="Helical" evidence="7">
    <location>
        <begin position="267"/>
        <end position="293"/>
    </location>
</feature>
<evidence type="ECO:0000256" key="3">
    <source>
        <dbReference type="ARBA" id="ARBA00022475"/>
    </source>
</evidence>
<proteinExistence type="inferred from homology"/>
<dbReference type="InterPro" id="IPR000515">
    <property type="entry name" value="MetI-like"/>
</dbReference>
<dbReference type="Pfam" id="PF00528">
    <property type="entry name" value="BPD_transp_1"/>
    <property type="match status" value="1"/>
</dbReference>
<evidence type="ECO:0000313" key="9">
    <source>
        <dbReference type="EMBL" id="MBB6029939.1"/>
    </source>
</evidence>
<name>A0ABR6P1R6_9DEIN</name>
<evidence type="ECO:0000256" key="2">
    <source>
        <dbReference type="ARBA" id="ARBA00022448"/>
    </source>
</evidence>
<organism evidence="9 10">
    <name type="scientific">Oceanithermus desulfurans</name>
    <dbReference type="NCBI Taxonomy" id="227924"/>
    <lineage>
        <taxon>Bacteria</taxon>
        <taxon>Thermotogati</taxon>
        <taxon>Deinococcota</taxon>
        <taxon>Deinococci</taxon>
        <taxon>Thermales</taxon>
        <taxon>Thermaceae</taxon>
        <taxon>Oceanithermus</taxon>
    </lineage>
</organism>
<evidence type="ECO:0000256" key="1">
    <source>
        <dbReference type="ARBA" id="ARBA00004651"/>
    </source>
</evidence>
<feature type="transmembrane region" description="Helical" evidence="7">
    <location>
        <begin position="83"/>
        <end position="104"/>
    </location>
</feature>